<dbReference type="PRINTS" id="PR01002">
    <property type="entry name" value="FLGFLGJ"/>
</dbReference>
<comment type="caution">
    <text evidence="3">The sequence shown here is derived from an EMBL/GenBank/DDBJ whole genome shotgun (WGS) entry which is preliminary data.</text>
</comment>
<protein>
    <submittedName>
        <fullName evidence="3">Muramidase (Flagellum-specific)</fullName>
    </submittedName>
</protein>
<dbReference type="InterPro" id="IPR002901">
    <property type="entry name" value="MGlyc_endo_b_GlcNAc-like_dom"/>
</dbReference>
<reference evidence="3 4" key="1">
    <citation type="submission" date="2016-08" db="EMBL/GenBank/DDBJ databases">
        <authorList>
            <person name="Seilhamer J.J."/>
        </authorList>
    </citation>
    <scope>NUCLEOTIDE SEQUENCE [LARGE SCALE GENOMIC DNA]</scope>
    <source>
        <strain evidence="3 4">NML150140-1</strain>
    </source>
</reference>
<dbReference type="AlphaFoldDB" id="A0A1E3UGK4"/>
<organism evidence="3 4">
    <name type="scientific">Eisenbergiella tayi</name>
    <dbReference type="NCBI Taxonomy" id="1432052"/>
    <lineage>
        <taxon>Bacteria</taxon>
        <taxon>Bacillati</taxon>
        <taxon>Bacillota</taxon>
        <taxon>Clostridia</taxon>
        <taxon>Lachnospirales</taxon>
        <taxon>Lachnospiraceae</taxon>
        <taxon>Eisenbergiella</taxon>
    </lineage>
</organism>
<dbReference type="EMBL" id="MEHA01000011">
    <property type="protein sequence ID" value="ODR50394.1"/>
    <property type="molecule type" value="Genomic_DNA"/>
</dbReference>
<accession>A0A1E3UGK4</accession>
<dbReference type="Proteomes" id="UP000094271">
    <property type="component" value="Unassembled WGS sequence"/>
</dbReference>
<dbReference type="SMART" id="SM00047">
    <property type="entry name" value="LYZ2"/>
    <property type="match status" value="1"/>
</dbReference>
<dbReference type="OrthoDB" id="1851050at2"/>
<dbReference type="Pfam" id="PF01832">
    <property type="entry name" value="Glucosaminidase"/>
    <property type="match status" value="1"/>
</dbReference>
<sequence length="314" mass="34174">MATKDQVNAFIAKLAAIARKEYLTRDKWVLPSVCIAQAALETGWGTSGLMTKANAFFGIKAGSSWKGKVYSSKTNECYDGKTYTQITAAFRAYDSLEESVADYYNLICGSSRYAGAVNNGNAESAITAIKNGGYATSPTYIKNVMNIINSYNLTQYDTWDGENQGPANKETHGYKVGDKVRVIDNITYNGVRFATYYDEYDVIQVNGDRVVIGIGNTVTAAVNAANIAKDEEIAEAPADAEVPTDIPTQEETENAHGFKVGQKVKVINAYDYYGNMFKCWYSKYDVIEVKNDRIVIGIGNTVTAAVNAANLAAA</sequence>
<evidence type="ECO:0000259" key="2">
    <source>
        <dbReference type="SMART" id="SM00047"/>
    </source>
</evidence>
<dbReference type="Gene3D" id="1.10.530.10">
    <property type="match status" value="1"/>
</dbReference>
<evidence type="ECO:0000313" key="4">
    <source>
        <dbReference type="Proteomes" id="UP000094271"/>
    </source>
</evidence>
<proteinExistence type="predicted"/>
<dbReference type="InterPro" id="IPR051056">
    <property type="entry name" value="Glycosyl_Hydrolase_73"/>
</dbReference>
<evidence type="ECO:0000256" key="1">
    <source>
        <dbReference type="ARBA" id="ARBA00022801"/>
    </source>
</evidence>
<dbReference type="GO" id="GO:0004040">
    <property type="term" value="F:amidase activity"/>
    <property type="evidence" value="ECO:0007669"/>
    <property type="project" value="InterPro"/>
</dbReference>
<dbReference type="PANTHER" id="PTHR33308">
    <property type="entry name" value="PEPTIDOGLYCAN HYDROLASE FLGJ"/>
    <property type="match status" value="1"/>
</dbReference>
<keyword evidence="1" id="KW-0378">Hydrolase</keyword>
<gene>
    <name evidence="3" type="ORF">BEI59_16200</name>
</gene>
<dbReference type="RefSeq" id="WP_069431746.1">
    <property type="nucleotide sequence ID" value="NZ_MEHA01000011.1"/>
</dbReference>
<evidence type="ECO:0000313" key="3">
    <source>
        <dbReference type="EMBL" id="ODR50394.1"/>
    </source>
</evidence>
<dbReference type="Gene3D" id="4.10.80.30">
    <property type="entry name" value="DNA polymerase, domain 6"/>
    <property type="match status" value="1"/>
</dbReference>
<feature type="domain" description="Mannosyl-glycoprotein endo-beta-N-acetylglucosamidase-like" evidence="2">
    <location>
        <begin position="6"/>
        <end position="157"/>
    </location>
</feature>
<name>A0A1E3UGK4_9FIRM</name>
<dbReference type="PANTHER" id="PTHR33308:SF9">
    <property type="entry name" value="PEPTIDOGLYCAN HYDROLASE FLGJ"/>
    <property type="match status" value="1"/>
</dbReference>